<proteinExistence type="predicted"/>
<comment type="cofactor">
    <cofactor evidence="1">
        <name>Mg(2+)</name>
        <dbReference type="ChEBI" id="CHEBI:18420"/>
    </cofactor>
</comment>
<dbReference type="EMBL" id="CP016539">
    <property type="protein sequence ID" value="ANU21062.1"/>
    <property type="molecule type" value="Genomic_DNA"/>
</dbReference>
<dbReference type="Proteomes" id="UP000092650">
    <property type="component" value="Chromosome"/>
</dbReference>
<dbReference type="Pfam" id="PF00293">
    <property type="entry name" value="NUDIX"/>
    <property type="match status" value="1"/>
</dbReference>
<dbReference type="InterPro" id="IPR000086">
    <property type="entry name" value="NUDIX_hydrolase_dom"/>
</dbReference>
<sequence length="169" mass="19992">MEFHKILEEKGLKKINKIFERKAVRAVIMSGHNILLVQSNRGDYKFPGGGVEENESDTEGLVREIREETGYINCEVKEWVGTVIERRSDEYEMDVVFEMTSHYYIAELKNEEKLPLQLDDYESVLDFTPEWVALEEAILQNERLIQQVERNSWLKRETFVLKQLRTYIS</sequence>
<evidence type="ECO:0000256" key="2">
    <source>
        <dbReference type="ARBA" id="ARBA00022801"/>
    </source>
</evidence>
<dbReference type="PANTHER" id="PTHR43046:SF15">
    <property type="entry name" value="MUTT_NUDIX FAMILY PROTEIN"/>
    <property type="match status" value="1"/>
</dbReference>
<organism evidence="4 5">
    <name type="scientific">Planococcus plakortidis</name>
    <dbReference type="NCBI Taxonomy" id="1038856"/>
    <lineage>
        <taxon>Bacteria</taxon>
        <taxon>Bacillati</taxon>
        <taxon>Bacillota</taxon>
        <taxon>Bacilli</taxon>
        <taxon>Bacillales</taxon>
        <taxon>Caryophanaceae</taxon>
        <taxon>Planococcus</taxon>
    </lineage>
</organism>
<evidence type="ECO:0000313" key="5">
    <source>
        <dbReference type="Proteomes" id="UP000092650"/>
    </source>
</evidence>
<evidence type="ECO:0000259" key="3">
    <source>
        <dbReference type="PROSITE" id="PS51462"/>
    </source>
</evidence>
<gene>
    <name evidence="4" type="ORF">BBI15_13135</name>
</gene>
<dbReference type="GO" id="GO:0016787">
    <property type="term" value="F:hydrolase activity"/>
    <property type="evidence" value="ECO:0007669"/>
    <property type="project" value="UniProtKB-KW"/>
</dbReference>
<keyword evidence="5" id="KW-1185">Reference proteome</keyword>
<dbReference type="AlphaFoldDB" id="A0A1C7ECD4"/>
<dbReference type="KEGG" id="ppla:BBI15_13135"/>
<dbReference type="SUPFAM" id="SSF55811">
    <property type="entry name" value="Nudix"/>
    <property type="match status" value="1"/>
</dbReference>
<keyword evidence="2" id="KW-0378">Hydrolase</keyword>
<dbReference type="InterPro" id="IPR015797">
    <property type="entry name" value="NUDIX_hydrolase-like_dom_sf"/>
</dbReference>
<dbReference type="RefSeq" id="WP_068871592.1">
    <property type="nucleotide sequence ID" value="NZ_CP016539.2"/>
</dbReference>
<dbReference type="PANTHER" id="PTHR43046">
    <property type="entry name" value="GDP-MANNOSE MANNOSYL HYDROLASE"/>
    <property type="match status" value="1"/>
</dbReference>
<dbReference type="Gene3D" id="3.90.79.10">
    <property type="entry name" value="Nucleoside Triphosphate Pyrophosphohydrolase"/>
    <property type="match status" value="1"/>
</dbReference>
<dbReference type="OrthoDB" id="511483at2"/>
<evidence type="ECO:0000313" key="4">
    <source>
        <dbReference type="EMBL" id="ANU21062.1"/>
    </source>
</evidence>
<feature type="domain" description="Nudix hydrolase" evidence="3">
    <location>
        <begin position="19"/>
        <end position="161"/>
    </location>
</feature>
<dbReference type="PROSITE" id="PS00893">
    <property type="entry name" value="NUDIX_BOX"/>
    <property type="match status" value="1"/>
</dbReference>
<dbReference type="InterPro" id="IPR020084">
    <property type="entry name" value="NUDIX_hydrolase_CS"/>
</dbReference>
<protein>
    <recommendedName>
        <fullName evidence="3">Nudix hydrolase domain-containing protein</fullName>
    </recommendedName>
</protein>
<reference evidence="4" key="1">
    <citation type="submission" date="2016-10" db="EMBL/GenBank/DDBJ databases">
        <authorList>
            <person name="See-Too W.S."/>
        </authorList>
    </citation>
    <scope>NUCLEOTIDE SEQUENCE [LARGE SCALE GENOMIC DNA]</scope>
    <source>
        <strain evidence="4">DSM 23997</strain>
    </source>
</reference>
<evidence type="ECO:0000256" key="1">
    <source>
        <dbReference type="ARBA" id="ARBA00001946"/>
    </source>
</evidence>
<accession>A0A1C7ECD4</accession>
<dbReference type="PROSITE" id="PS51462">
    <property type="entry name" value="NUDIX"/>
    <property type="match status" value="1"/>
</dbReference>
<name>A0A1C7ECD4_9BACL</name>